<evidence type="ECO:0008006" key="5">
    <source>
        <dbReference type="Google" id="ProtNLM"/>
    </source>
</evidence>
<dbReference type="InterPro" id="IPR024930">
    <property type="entry name" value="Skp_dom_sf"/>
</dbReference>
<dbReference type="KEGG" id="emi:Emin_0074"/>
<dbReference type="RefSeq" id="WP_012414256.1">
    <property type="nucleotide sequence ID" value="NC_010644.1"/>
</dbReference>
<protein>
    <recommendedName>
        <fullName evidence="5">Outer membrane chaperone Skp (OmpH)</fullName>
    </recommendedName>
</protein>
<accession>B2KAU5</accession>
<reference evidence="3 4" key="1">
    <citation type="journal article" date="2009" name="Appl. Environ. Microbiol.">
        <title>Genomic analysis of 'Elusimicrobium minutum,' the first cultivated representative of the phylum 'Elusimicrobia' (formerly termite group 1).</title>
        <authorList>
            <person name="Herlemann D.P.R."/>
            <person name="Geissinger O."/>
            <person name="Ikeda-Ohtsubo W."/>
            <person name="Kunin V."/>
            <person name="Sun H."/>
            <person name="Lapidus A."/>
            <person name="Hugenholtz P."/>
            <person name="Brune A."/>
        </authorList>
    </citation>
    <scope>NUCLEOTIDE SEQUENCE [LARGE SCALE GENOMIC DNA]</scope>
    <source>
        <strain evidence="3 4">Pei191</strain>
    </source>
</reference>
<dbReference type="GO" id="GO:0051082">
    <property type="term" value="F:unfolded protein binding"/>
    <property type="evidence" value="ECO:0007669"/>
    <property type="project" value="InterPro"/>
</dbReference>
<dbReference type="STRING" id="445932.Emin_0074"/>
<evidence type="ECO:0000313" key="4">
    <source>
        <dbReference type="Proteomes" id="UP000001029"/>
    </source>
</evidence>
<name>B2KAU5_ELUMP</name>
<evidence type="ECO:0000256" key="1">
    <source>
        <dbReference type="SAM" id="Coils"/>
    </source>
</evidence>
<evidence type="ECO:0000256" key="2">
    <source>
        <dbReference type="SAM" id="SignalP"/>
    </source>
</evidence>
<sequence>MTGKKTSVLMFLFLLASLVYGQGKNVLSADGPDKVITGKPVVAYIDMDYVFKNHPWTSLTKTELQNRLKSKALEIDGLKKDIENLKNENIELSEGLDVIRPFYQKRYVSQMSEIKPVGPDWAEQEKIYQIADELAFSGADIRFNSPLDSNKYIEETEAKIEDNTRQIMEKSLKIDIERFETRNKVKQEEQVEVQEILEDIYAELKLFCMKRNVAIVVNKKDILYGQKPVDITTEFAQRIQKTRKDGKSKKKNKSPVILELDSKKAPEINIKKEE</sequence>
<dbReference type="Proteomes" id="UP000001029">
    <property type="component" value="Chromosome"/>
</dbReference>
<dbReference type="Gene3D" id="3.30.910.20">
    <property type="entry name" value="Skp domain"/>
    <property type="match status" value="1"/>
</dbReference>
<dbReference type="OrthoDB" id="9894799at2"/>
<dbReference type="EMBL" id="CP001055">
    <property type="protein sequence ID" value="ACC97641.1"/>
    <property type="molecule type" value="Genomic_DNA"/>
</dbReference>
<gene>
    <name evidence="3" type="ordered locus">Emin_0074</name>
</gene>
<feature type="chain" id="PRO_5002778289" description="Outer membrane chaperone Skp (OmpH)" evidence="2">
    <location>
        <begin position="22"/>
        <end position="274"/>
    </location>
</feature>
<keyword evidence="1" id="KW-0175">Coiled coil</keyword>
<evidence type="ECO:0000313" key="3">
    <source>
        <dbReference type="EMBL" id="ACC97641.1"/>
    </source>
</evidence>
<feature type="coiled-coil region" evidence="1">
    <location>
        <begin position="61"/>
        <end position="95"/>
    </location>
</feature>
<organism evidence="3 4">
    <name type="scientific">Elusimicrobium minutum (strain Pei191)</name>
    <dbReference type="NCBI Taxonomy" id="445932"/>
    <lineage>
        <taxon>Bacteria</taxon>
        <taxon>Pseudomonadati</taxon>
        <taxon>Elusimicrobiota</taxon>
        <taxon>Elusimicrobia</taxon>
        <taxon>Elusimicrobiales</taxon>
        <taxon>Elusimicrobiaceae</taxon>
        <taxon>Elusimicrobium</taxon>
    </lineage>
</organism>
<proteinExistence type="predicted"/>
<keyword evidence="4" id="KW-1185">Reference proteome</keyword>
<dbReference type="HOGENOM" id="CLU_1014649_0_0_0"/>
<dbReference type="SMART" id="SM00935">
    <property type="entry name" value="OmpH"/>
    <property type="match status" value="1"/>
</dbReference>
<dbReference type="InterPro" id="IPR005632">
    <property type="entry name" value="Chaperone_Skp"/>
</dbReference>
<keyword evidence="2" id="KW-0732">Signal</keyword>
<feature type="signal peptide" evidence="2">
    <location>
        <begin position="1"/>
        <end position="21"/>
    </location>
</feature>
<dbReference type="AlphaFoldDB" id="B2KAU5"/>